<evidence type="ECO:0000313" key="12">
    <source>
        <dbReference type="Proteomes" id="UP000033483"/>
    </source>
</evidence>
<feature type="region of interest" description="Disordered" evidence="8">
    <location>
        <begin position="515"/>
        <end position="546"/>
    </location>
</feature>
<feature type="transmembrane region" description="Helical" evidence="9">
    <location>
        <begin position="462"/>
        <end position="483"/>
    </location>
</feature>
<dbReference type="PANTHER" id="PTHR48022">
    <property type="entry name" value="PLASTIDIC GLUCOSE TRANSPORTER 4"/>
    <property type="match status" value="1"/>
</dbReference>
<dbReference type="InterPro" id="IPR005828">
    <property type="entry name" value="MFS_sugar_transport-like"/>
</dbReference>
<organism evidence="11 12">
    <name type="scientific">Thielaviopsis punctulata</name>
    <dbReference type="NCBI Taxonomy" id="72032"/>
    <lineage>
        <taxon>Eukaryota</taxon>
        <taxon>Fungi</taxon>
        <taxon>Dikarya</taxon>
        <taxon>Ascomycota</taxon>
        <taxon>Pezizomycotina</taxon>
        <taxon>Sordariomycetes</taxon>
        <taxon>Hypocreomycetidae</taxon>
        <taxon>Microascales</taxon>
        <taxon>Ceratocystidaceae</taxon>
        <taxon>Thielaviopsis</taxon>
    </lineage>
</organism>
<feature type="transmembrane region" description="Helical" evidence="9">
    <location>
        <begin position="155"/>
        <end position="177"/>
    </location>
</feature>
<dbReference type="InterPro" id="IPR036259">
    <property type="entry name" value="MFS_trans_sf"/>
</dbReference>
<feature type="transmembrane region" description="Helical" evidence="9">
    <location>
        <begin position="356"/>
        <end position="376"/>
    </location>
</feature>
<reference evidence="11 12" key="1">
    <citation type="submission" date="2015-03" db="EMBL/GenBank/DDBJ databases">
        <authorList>
            <person name="Radwan O."/>
            <person name="Al-Naeli F.A."/>
            <person name="Rendon G.A."/>
            <person name="Fields C."/>
        </authorList>
    </citation>
    <scope>NUCLEOTIDE SEQUENCE [LARGE SCALE GENOMIC DNA]</scope>
    <source>
        <strain evidence="11">CR-DP1</strain>
    </source>
</reference>
<dbReference type="PROSITE" id="PS00217">
    <property type="entry name" value="SUGAR_TRANSPORT_2"/>
    <property type="match status" value="1"/>
</dbReference>
<evidence type="ECO:0000256" key="7">
    <source>
        <dbReference type="RuleBase" id="RU003346"/>
    </source>
</evidence>
<comment type="similarity">
    <text evidence="2 7">Belongs to the major facilitator superfamily. Sugar transporter (TC 2.A.1.1) family.</text>
</comment>
<gene>
    <name evidence="11" type="ORF">TD95_005078</name>
</gene>
<dbReference type="InterPro" id="IPR020846">
    <property type="entry name" value="MFS_dom"/>
</dbReference>
<dbReference type="SUPFAM" id="SSF103473">
    <property type="entry name" value="MFS general substrate transporter"/>
    <property type="match status" value="1"/>
</dbReference>
<dbReference type="InterPro" id="IPR003663">
    <property type="entry name" value="Sugar/inositol_transpt"/>
</dbReference>
<dbReference type="GO" id="GO:0005351">
    <property type="term" value="F:carbohydrate:proton symporter activity"/>
    <property type="evidence" value="ECO:0007669"/>
    <property type="project" value="TreeGrafter"/>
</dbReference>
<evidence type="ECO:0000256" key="2">
    <source>
        <dbReference type="ARBA" id="ARBA00010992"/>
    </source>
</evidence>
<dbReference type="InterPro" id="IPR005829">
    <property type="entry name" value="Sugar_transporter_CS"/>
</dbReference>
<protein>
    <recommendedName>
        <fullName evidence="10">Major facilitator superfamily (MFS) profile domain-containing protein</fullName>
    </recommendedName>
</protein>
<feature type="transmembrane region" description="Helical" evidence="9">
    <location>
        <begin position="397"/>
        <end position="420"/>
    </location>
</feature>
<keyword evidence="3 7" id="KW-0813">Transport</keyword>
<dbReference type="PANTHER" id="PTHR48022:SF8">
    <property type="entry name" value="MAJOR FACILITATOR SUPERFAMILY (MFS) PROFILE DOMAIN-CONTAINING PROTEIN-RELATED"/>
    <property type="match status" value="1"/>
</dbReference>
<evidence type="ECO:0000256" key="4">
    <source>
        <dbReference type="ARBA" id="ARBA00022692"/>
    </source>
</evidence>
<feature type="transmembrane region" description="Helical" evidence="9">
    <location>
        <begin position="197"/>
        <end position="214"/>
    </location>
</feature>
<dbReference type="AlphaFoldDB" id="A0A0F4ZKH1"/>
<name>A0A0F4ZKH1_9PEZI</name>
<dbReference type="Pfam" id="PF00083">
    <property type="entry name" value="Sugar_tr"/>
    <property type="match status" value="1"/>
</dbReference>
<evidence type="ECO:0000256" key="8">
    <source>
        <dbReference type="SAM" id="MobiDB-lite"/>
    </source>
</evidence>
<keyword evidence="12" id="KW-1185">Reference proteome</keyword>
<dbReference type="Gene3D" id="1.20.1250.20">
    <property type="entry name" value="MFS general substrate transporter like domains"/>
    <property type="match status" value="1"/>
</dbReference>
<dbReference type="Proteomes" id="UP000033483">
    <property type="component" value="Unassembled WGS sequence"/>
</dbReference>
<evidence type="ECO:0000256" key="1">
    <source>
        <dbReference type="ARBA" id="ARBA00004141"/>
    </source>
</evidence>
<dbReference type="EMBL" id="LAEV01000319">
    <property type="protein sequence ID" value="KKA30695.1"/>
    <property type="molecule type" value="Genomic_DNA"/>
</dbReference>
<evidence type="ECO:0000259" key="10">
    <source>
        <dbReference type="PROSITE" id="PS50850"/>
    </source>
</evidence>
<keyword evidence="5 9" id="KW-1133">Transmembrane helix</keyword>
<accession>A0A0F4ZKH1</accession>
<dbReference type="PROSITE" id="PS00216">
    <property type="entry name" value="SUGAR_TRANSPORT_1"/>
    <property type="match status" value="1"/>
</dbReference>
<feature type="domain" description="Major facilitator superfamily (MFS) profile" evidence="10">
    <location>
        <begin position="21"/>
        <end position="487"/>
    </location>
</feature>
<keyword evidence="6 9" id="KW-0472">Membrane</keyword>
<keyword evidence="4 9" id="KW-0812">Transmembrane</keyword>
<comment type="subcellular location">
    <subcellularLocation>
        <location evidence="1">Membrane</location>
        <topology evidence="1">Multi-pass membrane protein</topology>
    </subcellularLocation>
</comment>
<dbReference type="InterPro" id="IPR050360">
    <property type="entry name" value="MFS_Sugar_Transporters"/>
</dbReference>
<evidence type="ECO:0000256" key="9">
    <source>
        <dbReference type="SAM" id="Phobius"/>
    </source>
</evidence>
<feature type="transmembrane region" description="Helical" evidence="9">
    <location>
        <begin position="102"/>
        <end position="120"/>
    </location>
</feature>
<proteinExistence type="inferred from homology"/>
<dbReference type="PROSITE" id="PS50850">
    <property type="entry name" value="MFS"/>
    <property type="match status" value="1"/>
</dbReference>
<evidence type="ECO:0000256" key="5">
    <source>
        <dbReference type="ARBA" id="ARBA00022989"/>
    </source>
</evidence>
<feature type="transmembrane region" description="Helical" evidence="9">
    <location>
        <begin position="325"/>
        <end position="350"/>
    </location>
</feature>
<dbReference type="PRINTS" id="PR00171">
    <property type="entry name" value="SUGRTRNSPORT"/>
</dbReference>
<evidence type="ECO:0000256" key="3">
    <source>
        <dbReference type="ARBA" id="ARBA00022448"/>
    </source>
</evidence>
<dbReference type="OrthoDB" id="5296287at2759"/>
<feature type="transmembrane region" description="Helical" evidence="9">
    <location>
        <begin position="126"/>
        <end position="148"/>
    </location>
</feature>
<dbReference type="GO" id="GO:0016020">
    <property type="term" value="C:membrane"/>
    <property type="evidence" value="ECO:0007669"/>
    <property type="project" value="UniProtKB-SubCell"/>
</dbReference>
<dbReference type="FunFam" id="1.20.1250.20:FF:000313">
    <property type="entry name" value="MFS quinate transporter"/>
    <property type="match status" value="1"/>
</dbReference>
<feature type="transmembrane region" description="Helical" evidence="9">
    <location>
        <begin position="68"/>
        <end position="90"/>
    </location>
</feature>
<comment type="caution">
    <text evidence="11">The sequence shown here is derived from an EMBL/GenBank/DDBJ whole genome shotgun (WGS) entry which is preliminary data.</text>
</comment>
<sequence length="546" mass="60161">MGGKFQLAVLKEKLNWNLGYALLIFGLMGSSRGLDEGLIGTTTTLPSFIHLFKLDESSLSPSARANRISNITSMLQLGSILGAIVAFYMTDKLGRVWATRQLCAFWIIGISIFLASASNGSLGMVYAGRFIAGVGVGQTTVVAPTYLAETASREIRGLCVTIFSGFVYLGIMLAYFASWGSSLHISASSHSQWLVPNSMHIMFAGVILLGSLFVKESPRWLVKVNRINDARVNLCALRHLPYDHPDIEAELADIVHNVNTELEARAGGNIFTLLKELISTPANRYRIMLSLLSQFLSQWSGASSITIYAPEYFAMMGVGGSDEKLFATAIFGVVKLCSALMCAFFLIDFIGRRRSLLSGITLQFVSMLYMGLFLVIDKSASEKGVHQSPSQKRAAMGAIVMIYISGFGWALGWNSIQYLINSEIYPLRLRAVGGSLAMTVHFANQYGNSKAVPSMFLDLKEYGTMFFFTCITALGFAWTYFFIPELAGLPLEAIDAVFELPWWRIGRHGAAAAKKAMEENRDDDDEKRPEVEMIEVTEPEDARTRV</sequence>
<evidence type="ECO:0000256" key="6">
    <source>
        <dbReference type="ARBA" id="ARBA00023136"/>
    </source>
</evidence>
<dbReference type="NCBIfam" id="TIGR00879">
    <property type="entry name" value="SP"/>
    <property type="match status" value="1"/>
</dbReference>
<evidence type="ECO:0000313" key="11">
    <source>
        <dbReference type="EMBL" id="KKA30695.1"/>
    </source>
</evidence>